<proteinExistence type="predicted"/>
<feature type="region of interest" description="Disordered" evidence="2">
    <location>
        <begin position="1"/>
        <end position="60"/>
    </location>
</feature>
<evidence type="ECO:0000256" key="1">
    <source>
        <dbReference type="SAM" id="Coils"/>
    </source>
</evidence>
<evidence type="ECO:0000313" key="4">
    <source>
        <dbReference type="Proteomes" id="UP000249619"/>
    </source>
</evidence>
<protein>
    <submittedName>
        <fullName evidence="3">Uncharacterized protein</fullName>
    </submittedName>
</protein>
<sequence>MNHVRATRSVCRRMAIQGRPGQLSRRTYAAETAPPHPPSSPPNPNSTGQAPPPPLPPKEPSRVGAYYGTFGSPILKCFLGALFTYQITYYLWYKLETIEETHAARSEVAELQQELRQALEKQRLLAQEKWGQAAELIEKEKEELGQAVDAVVDEVREGADEVGKGTRAVGKVAGGGWWPW</sequence>
<organism evidence="3 4">
    <name type="scientific">Stemphylium lycopersici</name>
    <name type="common">Tomato gray leaf spot disease fungus</name>
    <name type="synonym">Thyrospora lycopersici</name>
    <dbReference type="NCBI Taxonomy" id="183478"/>
    <lineage>
        <taxon>Eukaryota</taxon>
        <taxon>Fungi</taxon>
        <taxon>Dikarya</taxon>
        <taxon>Ascomycota</taxon>
        <taxon>Pezizomycotina</taxon>
        <taxon>Dothideomycetes</taxon>
        <taxon>Pleosporomycetidae</taxon>
        <taxon>Pleosporales</taxon>
        <taxon>Pleosporineae</taxon>
        <taxon>Pleosporaceae</taxon>
        <taxon>Stemphylium</taxon>
    </lineage>
</organism>
<keyword evidence="4" id="KW-1185">Reference proteome</keyword>
<feature type="coiled-coil region" evidence="1">
    <location>
        <begin position="101"/>
        <end position="154"/>
    </location>
</feature>
<comment type="caution">
    <text evidence="3">The sequence shown here is derived from an EMBL/GenBank/DDBJ whole genome shotgun (WGS) entry which is preliminary data.</text>
</comment>
<evidence type="ECO:0000256" key="2">
    <source>
        <dbReference type="SAM" id="MobiDB-lite"/>
    </source>
</evidence>
<accession>A0A364N655</accession>
<dbReference type="AlphaFoldDB" id="A0A364N655"/>
<reference evidence="4" key="1">
    <citation type="submission" date="2018-05" db="EMBL/GenBank/DDBJ databases">
        <title>Draft genome sequence of Stemphylium lycopersici strain CIDEFI 213.</title>
        <authorList>
            <person name="Medina R."/>
            <person name="Franco M.E.E."/>
            <person name="Lucentini C.G."/>
            <person name="Saparrat M.C.N."/>
            <person name="Balatti P.A."/>
        </authorList>
    </citation>
    <scope>NUCLEOTIDE SEQUENCE [LARGE SCALE GENOMIC DNA]</scope>
    <source>
        <strain evidence="4">CIDEFI 213</strain>
    </source>
</reference>
<keyword evidence="1" id="KW-0175">Coiled coil</keyword>
<feature type="compositionally biased region" description="Pro residues" evidence="2">
    <location>
        <begin position="34"/>
        <end position="58"/>
    </location>
</feature>
<dbReference type="OrthoDB" id="2120024at2759"/>
<evidence type="ECO:0000313" key="3">
    <source>
        <dbReference type="EMBL" id="RAR12746.1"/>
    </source>
</evidence>
<name>A0A364N655_STELY</name>
<dbReference type="Proteomes" id="UP000249619">
    <property type="component" value="Unassembled WGS sequence"/>
</dbReference>
<gene>
    <name evidence="3" type="ORF">DDE83_003894</name>
</gene>
<dbReference type="EMBL" id="QGDH01000046">
    <property type="protein sequence ID" value="RAR12746.1"/>
    <property type="molecule type" value="Genomic_DNA"/>
</dbReference>